<keyword evidence="8" id="KW-1185">Reference proteome</keyword>
<dbReference type="EnsemblMetazoa" id="CapteT162094">
    <property type="protein sequence ID" value="CapteP162094"/>
    <property type="gene ID" value="CapteG162094"/>
</dbReference>
<dbReference type="Pfam" id="PF01470">
    <property type="entry name" value="Peptidase_C15"/>
    <property type="match status" value="1"/>
</dbReference>
<dbReference type="Gene3D" id="3.40.630.20">
    <property type="entry name" value="Peptidase C15, pyroglutamyl peptidase I-like"/>
    <property type="match status" value="1"/>
</dbReference>
<evidence type="ECO:0000256" key="2">
    <source>
        <dbReference type="ARBA" id="ARBA00022490"/>
    </source>
</evidence>
<gene>
    <name evidence="6" type="ORF">CAPTEDRAFT_162094</name>
</gene>
<dbReference type="SUPFAM" id="SSF53182">
    <property type="entry name" value="Pyrrolidone carboxyl peptidase (pyroglutamate aminopeptidase)"/>
    <property type="match status" value="1"/>
</dbReference>
<dbReference type="FunFam" id="3.40.630.20:FF:000008">
    <property type="entry name" value="Pyroglutamyl-peptidase 1"/>
    <property type="match status" value="1"/>
</dbReference>
<dbReference type="OMA" id="KLAYNHK"/>
<evidence type="ECO:0000313" key="7">
    <source>
        <dbReference type="EnsemblMetazoa" id="CapteP162094"/>
    </source>
</evidence>
<dbReference type="GO" id="GO:0016920">
    <property type="term" value="F:pyroglutamyl-peptidase activity"/>
    <property type="evidence" value="ECO:0007669"/>
    <property type="project" value="InterPro"/>
</dbReference>
<sequence length="203" mass="22119">MGDNSEAPKTTVLLTGFGPFGSHSVNASWVAVEQLSKEGVSEDVNLIVEEVPVLYNHVRESIPALWQKHKPKLVVHVGVSSIAQALTLEQQAHNDGYNKFDVKGDCPPDGCCVQNSASCIASAIDMRKVCEEVNAAECGVQAVISMDPGRYLCDFIFYTSLNQDRSCSAFIHVPPLNQPYTAKQLAAGIRESIKAMLRQLQTK</sequence>
<keyword evidence="2" id="KW-0963">Cytoplasm</keyword>
<reference evidence="8" key="1">
    <citation type="submission" date="2012-12" db="EMBL/GenBank/DDBJ databases">
        <authorList>
            <person name="Hellsten U."/>
            <person name="Grimwood J."/>
            <person name="Chapman J.A."/>
            <person name="Shapiro H."/>
            <person name="Aerts A."/>
            <person name="Otillar R.P."/>
            <person name="Terry A.Y."/>
            <person name="Boore J.L."/>
            <person name="Simakov O."/>
            <person name="Marletaz F."/>
            <person name="Cho S.-J."/>
            <person name="Edsinger-Gonzales E."/>
            <person name="Havlak P."/>
            <person name="Kuo D.-H."/>
            <person name="Larsson T."/>
            <person name="Lv J."/>
            <person name="Arendt D."/>
            <person name="Savage R."/>
            <person name="Osoegawa K."/>
            <person name="de Jong P."/>
            <person name="Lindberg D.R."/>
            <person name="Seaver E.C."/>
            <person name="Weisblat D.A."/>
            <person name="Putnam N.H."/>
            <person name="Grigoriev I.V."/>
            <person name="Rokhsar D.S."/>
        </authorList>
    </citation>
    <scope>NUCLEOTIDE SEQUENCE</scope>
    <source>
        <strain evidence="8">I ESC-2004</strain>
    </source>
</reference>
<evidence type="ECO:0000313" key="8">
    <source>
        <dbReference type="Proteomes" id="UP000014760"/>
    </source>
</evidence>
<dbReference type="HOGENOM" id="CLU_043960_3_1_1"/>
<keyword evidence="4" id="KW-0378">Hydrolase</keyword>
<evidence type="ECO:0008006" key="9">
    <source>
        <dbReference type="Google" id="ProtNLM"/>
    </source>
</evidence>
<evidence type="ECO:0000313" key="6">
    <source>
        <dbReference type="EMBL" id="ELU08570.1"/>
    </source>
</evidence>
<dbReference type="GO" id="GO:0006508">
    <property type="term" value="P:proteolysis"/>
    <property type="evidence" value="ECO:0007669"/>
    <property type="project" value="UniProtKB-KW"/>
</dbReference>
<dbReference type="InterPro" id="IPR000816">
    <property type="entry name" value="Peptidase_C15"/>
</dbReference>
<dbReference type="FunCoup" id="R7UQZ6">
    <property type="interactions" value="110"/>
</dbReference>
<organism evidence="6">
    <name type="scientific">Capitella teleta</name>
    <name type="common">Polychaete worm</name>
    <dbReference type="NCBI Taxonomy" id="283909"/>
    <lineage>
        <taxon>Eukaryota</taxon>
        <taxon>Metazoa</taxon>
        <taxon>Spiralia</taxon>
        <taxon>Lophotrochozoa</taxon>
        <taxon>Annelida</taxon>
        <taxon>Polychaeta</taxon>
        <taxon>Sedentaria</taxon>
        <taxon>Scolecida</taxon>
        <taxon>Capitellidae</taxon>
        <taxon>Capitella</taxon>
    </lineage>
</organism>
<reference evidence="7" key="3">
    <citation type="submission" date="2015-06" db="UniProtKB">
        <authorList>
            <consortium name="EnsemblMetazoa"/>
        </authorList>
    </citation>
    <scope>IDENTIFICATION</scope>
</reference>
<dbReference type="OrthoDB" id="407146at2759"/>
<dbReference type="InterPro" id="IPR016125">
    <property type="entry name" value="Peptidase_C15-like"/>
</dbReference>
<dbReference type="InterPro" id="IPR036440">
    <property type="entry name" value="Peptidase_C15-like_sf"/>
</dbReference>
<dbReference type="PANTHER" id="PTHR23402:SF1">
    <property type="entry name" value="PYROGLUTAMYL-PEPTIDASE I"/>
    <property type="match status" value="1"/>
</dbReference>
<dbReference type="Proteomes" id="UP000014760">
    <property type="component" value="Unassembled WGS sequence"/>
</dbReference>
<keyword evidence="5" id="KW-0788">Thiol protease</keyword>
<proteinExistence type="inferred from homology"/>
<evidence type="ECO:0000256" key="3">
    <source>
        <dbReference type="ARBA" id="ARBA00022670"/>
    </source>
</evidence>
<dbReference type="AlphaFoldDB" id="R7UQZ6"/>
<accession>R7UQZ6</accession>
<comment type="similarity">
    <text evidence="1">Belongs to the peptidase C15 family.</text>
</comment>
<dbReference type="PANTHER" id="PTHR23402">
    <property type="entry name" value="PROTEASE FAMILY C15 PYROGLUTAMYL-PEPTIDASE I-RELATED"/>
    <property type="match status" value="1"/>
</dbReference>
<dbReference type="MEROPS" id="C15.010"/>
<evidence type="ECO:0000256" key="4">
    <source>
        <dbReference type="ARBA" id="ARBA00022801"/>
    </source>
</evidence>
<dbReference type="PIRSF" id="PIRSF015592">
    <property type="entry name" value="Prld-crbxl_pptds"/>
    <property type="match status" value="1"/>
</dbReference>
<evidence type="ECO:0000256" key="1">
    <source>
        <dbReference type="ARBA" id="ARBA00006641"/>
    </source>
</evidence>
<dbReference type="GO" id="GO:0005829">
    <property type="term" value="C:cytosol"/>
    <property type="evidence" value="ECO:0007669"/>
    <property type="project" value="InterPro"/>
</dbReference>
<keyword evidence="3" id="KW-0645">Protease</keyword>
<protein>
    <recommendedName>
        <fullName evidence="9">Pyroglutamyl-peptidase I</fullName>
    </recommendedName>
</protein>
<dbReference type="EMBL" id="KB298957">
    <property type="protein sequence ID" value="ELU08570.1"/>
    <property type="molecule type" value="Genomic_DNA"/>
</dbReference>
<evidence type="ECO:0000256" key="5">
    <source>
        <dbReference type="ARBA" id="ARBA00022807"/>
    </source>
</evidence>
<name>R7UQZ6_CAPTE</name>
<dbReference type="PRINTS" id="PR00706">
    <property type="entry name" value="PYROGLUPTASE"/>
</dbReference>
<reference evidence="6 8" key="2">
    <citation type="journal article" date="2013" name="Nature">
        <title>Insights into bilaterian evolution from three spiralian genomes.</title>
        <authorList>
            <person name="Simakov O."/>
            <person name="Marletaz F."/>
            <person name="Cho S.J."/>
            <person name="Edsinger-Gonzales E."/>
            <person name="Havlak P."/>
            <person name="Hellsten U."/>
            <person name="Kuo D.H."/>
            <person name="Larsson T."/>
            <person name="Lv J."/>
            <person name="Arendt D."/>
            <person name="Savage R."/>
            <person name="Osoegawa K."/>
            <person name="de Jong P."/>
            <person name="Grimwood J."/>
            <person name="Chapman J.A."/>
            <person name="Shapiro H."/>
            <person name="Aerts A."/>
            <person name="Otillar R.P."/>
            <person name="Terry A.Y."/>
            <person name="Boore J.L."/>
            <person name="Grigoriev I.V."/>
            <person name="Lindberg D.R."/>
            <person name="Seaver E.C."/>
            <person name="Weisblat D.A."/>
            <person name="Putnam N.H."/>
            <person name="Rokhsar D.S."/>
        </authorList>
    </citation>
    <scope>NUCLEOTIDE SEQUENCE</scope>
    <source>
        <strain evidence="6 8">I ESC-2004</strain>
    </source>
</reference>
<dbReference type="EMBL" id="AMQN01006692">
    <property type="status" value="NOT_ANNOTATED_CDS"/>
    <property type="molecule type" value="Genomic_DNA"/>
</dbReference>
<dbReference type="CDD" id="cd00501">
    <property type="entry name" value="Peptidase_C15"/>
    <property type="match status" value="1"/>
</dbReference>